<dbReference type="Proteomes" id="UP001056120">
    <property type="component" value="Linkage Group LG01"/>
</dbReference>
<evidence type="ECO:0000313" key="2">
    <source>
        <dbReference type="Proteomes" id="UP001056120"/>
    </source>
</evidence>
<accession>A0ACB9KBV4</accession>
<protein>
    <submittedName>
        <fullName evidence="1">Uncharacterized protein</fullName>
    </submittedName>
</protein>
<organism evidence="1 2">
    <name type="scientific">Smallanthus sonchifolius</name>
    <dbReference type="NCBI Taxonomy" id="185202"/>
    <lineage>
        <taxon>Eukaryota</taxon>
        <taxon>Viridiplantae</taxon>
        <taxon>Streptophyta</taxon>
        <taxon>Embryophyta</taxon>
        <taxon>Tracheophyta</taxon>
        <taxon>Spermatophyta</taxon>
        <taxon>Magnoliopsida</taxon>
        <taxon>eudicotyledons</taxon>
        <taxon>Gunneridae</taxon>
        <taxon>Pentapetalae</taxon>
        <taxon>asterids</taxon>
        <taxon>campanulids</taxon>
        <taxon>Asterales</taxon>
        <taxon>Asteraceae</taxon>
        <taxon>Asteroideae</taxon>
        <taxon>Heliantheae alliance</taxon>
        <taxon>Millerieae</taxon>
        <taxon>Smallanthus</taxon>
    </lineage>
</organism>
<reference evidence="2" key="1">
    <citation type="journal article" date="2022" name="Mol. Ecol. Resour.">
        <title>The genomes of chicory, endive, great burdock and yacon provide insights into Asteraceae palaeo-polyploidization history and plant inulin production.</title>
        <authorList>
            <person name="Fan W."/>
            <person name="Wang S."/>
            <person name="Wang H."/>
            <person name="Wang A."/>
            <person name="Jiang F."/>
            <person name="Liu H."/>
            <person name="Zhao H."/>
            <person name="Xu D."/>
            <person name="Zhang Y."/>
        </authorList>
    </citation>
    <scope>NUCLEOTIDE SEQUENCE [LARGE SCALE GENOMIC DNA]</scope>
    <source>
        <strain evidence="2">cv. Yunnan</strain>
    </source>
</reference>
<reference evidence="1 2" key="2">
    <citation type="journal article" date="2022" name="Mol. Ecol. Resour.">
        <title>The genomes of chicory, endive, great burdock and yacon provide insights into Asteraceae paleo-polyploidization history and plant inulin production.</title>
        <authorList>
            <person name="Fan W."/>
            <person name="Wang S."/>
            <person name="Wang H."/>
            <person name="Wang A."/>
            <person name="Jiang F."/>
            <person name="Liu H."/>
            <person name="Zhao H."/>
            <person name="Xu D."/>
            <person name="Zhang Y."/>
        </authorList>
    </citation>
    <scope>NUCLEOTIDE SEQUENCE [LARGE SCALE GENOMIC DNA]</scope>
    <source>
        <strain evidence="2">cv. Yunnan</strain>
        <tissue evidence="1">Leaves</tissue>
    </source>
</reference>
<gene>
    <name evidence="1" type="ORF">L1987_03865</name>
</gene>
<evidence type="ECO:0000313" key="1">
    <source>
        <dbReference type="EMBL" id="KAI3829737.1"/>
    </source>
</evidence>
<proteinExistence type="predicted"/>
<sequence>MGYRKTGLEVLAPLHAYCRRLLHTTCHYRFLRSPTVGSRLWPWMLVSIALGMTRRGLPSIAAARHRISGPEAVHVSRLGFWWCHSLMDGPTAAAVVCCCSTALISLSL</sequence>
<comment type="caution">
    <text evidence="1">The sequence shown here is derived from an EMBL/GenBank/DDBJ whole genome shotgun (WGS) entry which is preliminary data.</text>
</comment>
<keyword evidence="2" id="KW-1185">Reference proteome</keyword>
<dbReference type="EMBL" id="CM042018">
    <property type="protein sequence ID" value="KAI3829737.1"/>
    <property type="molecule type" value="Genomic_DNA"/>
</dbReference>
<name>A0ACB9KBV4_9ASTR</name>